<comment type="caution">
    <text evidence="5">The sequence shown here is derived from an EMBL/GenBank/DDBJ whole genome shotgun (WGS) entry which is preliminary data.</text>
</comment>
<sequence length="760" mass="81365">MTDFKHENGLAGLFCLWIVLACFGMGITGEFVWDDHQIVERNPVVRTLNPATHLGSEFFSRWDVEYGYYRPLVTLSLALDHSLSGGSPWLFHLTNLLLHALNGFLLFRLLRRFAAAAPAAMAAALFLVHPVQSEAVLWISGRTDLLATCLLLTAGLLYTGRFAGRPLRYGLFLFAIAGALLAKEMAVTFPAILLGAGLAAGLAAGEGFRQAGTGALRRFLRRGAPALLLLAPYLAARYMVLDRILGGAGESAGVLPNPMVAADAGTRILTAVHIIGRYVRLLFYPDILTIEYNRELVPPVESAASAAFLLPAGLIVVLLITAVWLMRRQPAAAFGAVAASGSYLLVSGLLFPTPSLMAERVLYLPMVGVTAVAGSALVLLAGRIVPGRFRPAATVVLALLVLIPLGIRSLARVPDWKTDTALFEATVRDHPRSFLAWYNLSAERLEEGDAAGALVAVDRCLSFRPHYLPARLTRAAVLSRQGESEQALAILREVEQDHPGHRAVRFRLVPALAARALELRAAGEADGAEELYREIVEAASGALTGDDGRDAPGIKALYLMHRAESLWRLGRIGEADDGYKAAVVQARAEAAADRSIREAVSGVVAVVLAGAGEFLLQNGSPAEAVERFQEAAALSREAGREDAAVALLQRAGSGVRTLAESALTSVRFQDSIPLFDLALTLEPDSPRTLYGRARARLGTGDLDLAEADLLALVAMDSGLNRRQLAAAWVDLARISQARGDLEESRNRQSRAGEIANSSAP</sequence>
<feature type="transmembrane region" description="Helical" evidence="4">
    <location>
        <begin position="137"/>
        <end position="159"/>
    </location>
</feature>
<evidence type="ECO:0000256" key="3">
    <source>
        <dbReference type="SAM" id="MobiDB-lite"/>
    </source>
</evidence>
<feature type="transmembrane region" description="Helical" evidence="4">
    <location>
        <begin position="392"/>
        <end position="411"/>
    </location>
</feature>
<dbReference type="Proteomes" id="UP000648239">
    <property type="component" value="Unassembled WGS sequence"/>
</dbReference>
<dbReference type="PROSITE" id="PS51257">
    <property type="entry name" value="PROKAR_LIPOPROTEIN"/>
    <property type="match status" value="1"/>
</dbReference>
<dbReference type="PANTHER" id="PTHR44227">
    <property type="match status" value="1"/>
</dbReference>
<keyword evidence="2" id="KW-0802">TPR repeat</keyword>
<feature type="region of interest" description="Disordered" evidence="3">
    <location>
        <begin position="738"/>
        <end position="760"/>
    </location>
</feature>
<organism evidence="5 6">
    <name type="scientific">Candidatus Polarisedimenticola svalbardensis</name>
    <dbReference type="NCBI Taxonomy" id="2886004"/>
    <lineage>
        <taxon>Bacteria</taxon>
        <taxon>Pseudomonadati</taxon>
        <taxon>Acidobacteriota</taxon>
        <taxon>Candidatus Polarisedimenticolia</taxon>
        <taxon>Candidatus Polarisedimenticolales</taxon>
        <taxon>Candidatus Polarisedimenticolaceae</taxon>
        <taxon>Candidatus Polarisedimenticola</taxon>
    </lineage>
</organism>
<dbReference type="SUPFAM" id="SSF48452">
    <property type="entry name" value="TPR-like"/>
    <property type="match status" value="1"/>
</dbReference>
<dbReference type="SMART" id="SM00028">
    <property type="entry name" value="TPR"/>
    <property type="match status" value="7"/>
</dbReference>
<keyword evidence="4" id="KW-1133">Transmembrane helix</keyword>
<dbReference type="InterPro" id="IPR011990">
    <property type="entry name" value="TPR-like_helical_dom_sf"/>
</dbReference>
<dbReference type="InterPro" id="IPR019734">
    <property type="entry name" value="TPR_rpt"/>
</dbReference>
<gene>
    <name evidence="5" type="ORF">IFK94_06130</name>
</gene>
<evidence type="ECO:0000256" key="4">
    <source>
        <dbReference type="SAM" id="Phobius"/>
    </source>
</evidence>
<feature type="transmembrane region" description="Helical" evidence="4">
    <location>
        <begin position="303"/>
        <end position="325"/>
    </location>
</feature>
<dbReference type="EMBL" id="JACXWD010000014">
    <property type="protein sequence ID" value="MBD3867685.1"/>
    <property type="molecule type" value="Genomic_DNA"/>
</dbReference>
<evidence type="ECO:0000256" key="2">
    <source>
        <dbReference type="ARBA" id="ARBA00022803"/>
    </source>
</evidence>
<keyword evidence="4" id="KW-0472">Membrane</keyword>
<protein>
    <submittedName>
        <fullName evidence="5">Tetratricopeptide repeat protein</fullName>
    </submittedName>
</protein>
<name>A0A8J6Y5T8_9BACT</name>
<dbReference type="InterPro" id="IPR052346">
    <property type="entry name" value="O-mannosyl-transferase_TMTC"/>
</dbReference>
<evidence type="ECO:0000313" key="6">
    <source>
        <dbReference type="Proteomes" id="UP000648239"/>
    </source>
</evidence>
<evidence type="ECO:0000313" key="5">
    <source>
        <dbReference type="EMBL" id="MBD3867685.1"/>
    </source>
</evidence>
<feature type="transmembrane region" description="Helical" evidence="4">
    <location>
        <begin position="114"/>
        <end position="131"/>
    </location>
</feature>
<feature type="transmembrane region" description="Helical" evidence="4">
    <location>
        <begin position="188"/>
        <end position="208"/>
    </location>
</feature>
<reference evidence="5 6" key="1">
    <citation type="submission" date="2020-08" db="EMBL/GenBank/DDBJ databases">
        <title>Acidobacteriota in marine sediments use diverse sulfur dissimilation pathways.</title>
        <authorList>
            <person name="Wasmund K."/>
        </authorList>
    </citation>
    <scope>NUCLEOTIDE SEQUENCE [LARGE SCALE GENOMIC DNA]</scope>
    <source>
        <strain evidence="5">MAG AM4</strain>
    </source>
</reference>
<feature type="transmembrane region" description="Helical" evidence="4">
    <location>
        <begin position="363"/>
        <end position="385"/>
    </location>
</feature>
<keyword evidence="1" id="KW-0677">Repeat</keyword>
<evidence type="ECO:0000256" key="1">
    <source>
        <dbReference type="ARBA" id="ARBA00022737"/>
    </source>
</evidence>
<dbReference type="Pfam" id="PF14559">
    <property type="entry name" value="TPR_19"/>
    <property type="match status" value="1"/>
</dbReference>
<keyword evidence="4" id="KW-0812">Transmembrane</keyword>
<dbReference type="AlphaFoldDB" id="A0A8J6Y5T8"/>
<feature type="transmembrane region" description="Helical" evidence="4">
    <location>
        <begin position="166"/>
        <end position="182"/>
    </location>
</feature>
<feature type="transmembrane region" description="Helical" evidence="4">
    <location>
        <begin position="332"/>
        <end position="351"/>
    </location>
</feature>
<dbReference type="Gene3D" id="1.25.40.10">
    <property type="entry name" value="Tetratricopeptide repeat domain"/>
    <property type="match status" value="2"/>
</dbReference>
<feature type="transmembrane region" description="Helical" evidence="4">
    <location>
        <begin position="12"/>
        <end position="33"/>
    </location>
</feature>
<feature type="transmembrane region" description="Helical" evidence="4">
    <location>
        <begin position="220"/>
        <end position="240"/>
    </location>
</feature>
<accession>A0A8J6Y5T8</accession>
<proteinExistence type="predicted"/>
<dbReference type="PANTHER" id="PTHR44227:SF3">
    <property type="entry name" value="PROTEIN O-MANNOSYL-TRANSFERASE TMTC4"/>
    <property type="match status" value="1"/>
</dbReference>